<evidence type="ECO:0000313" key="1">
    <source>
        <dbReference type="EMBL" id="MVX64196.1"/>
    </source>
</evidence>
<protein>
    <submittedName>
        <fullName evidence="1">Uncharacterized protein</fullName>
    </submittedName>
</protein>
<dbReference type="AlphaFoldDB" id="A0A964RMC0"/>
<reference evidence="1" key="1">
    <citation type="submission" date="2019-12" db="EMBL/GenBank/DDBJ databases">
        <title>Microbes associate with the intestines of laboratory mice.</title>
        <authorList>
            <person name="Navarre W."/>
            <person name="Wong E."/>
        </authorList>
    </citation>
    <scope>NUCLEOTIDE SEQUENCE</scope>
    <source>
        <strain evidence="1">NM79_F5</strain>
    </source>
</reference>
<evidence type="ECO:0000313" key="2">
    <source>
        <dbReference type="Proteomes" id="UP000656077"/>
    </source>
</evidence>
<sequence>MVAIHTFSIIKLGGISIKKKKSSRLYMSSDNSEVSEQKYKRKILETDERSLWAAELSLWAIYNSLAGCVFFGFYPYECPIFPPVNCFNSKFENNKINNPLKTQDE</sequence>
<name>A0A964RMC0_9CLOT</name>
<dbReference type="Proteomes" id="UP000656077">
    <property type="component" value="Unassembled WGS sequence"/>
</dbReference>
<dbReference type="EMBL" id="WSRQ01000015">
    <property type="protein sequence ID" value="MVX64196.1"/>
    <property type="molecule type" value="Genomic_DNA"/>
</dbReference>
<dbReference type="RefSeq" id="WP_160359195.1">
    <property type="nucleotide sequence ID" value="NZ_WSRQ01000015.1"/>
</dbReference>
<comment type="caution">
    <text evidence="1">The sequence shown here is derived from an EMBL/GenBank/DDBJ whole genome shotgun (WGS) entry which is preliminary data.</text>
</comment>
<accession>A0A964RMC0</accession>
<proteinExistence type="predicted"/>
<organism evidence="1 2">
    <name type="scientific">Clostridium chromiireducens</name>
    <dbReference type="NCBI Taxonomy" id="225345"/>
    <lineage>
        <taxon>Bacteria</taxon>
        <taxon>Bacillati</taxon>
        <taxon>Bacillota</taxon>
        <taxon>Clostridia</taxon>
        <taxon>Eubacteriales</taxon>
        <taxon>Clostridiaceae</taxon>
        <taxon>Clostridium</taxon>
    </lineage>
</organism>
<gene>
    <name evidence="1" type="ORF">GKZ28_10890</name>
</gene>